<keyword evidence="3" id="KW-1185">Reference proteome</keyword>
<name>A0ABT7U818_9BACE</name>
<dbReference type="Proteomes" id="UP001228403">
    <property type="component" value="Unassembled WGS sequence"/>
</dbReference>
<dbReference type="InterPro" id="IPR011044">
    <property type="entry name" value="Quino_amine_DH_bsu"/>
</dbReference>
<dbReference type="PANTHER" id="PTHR47197">
    <property type="entry name" value="PROTEIN NIRF"/>
    <property type="match status" value="1"/>
</dbReference>
<keyword evidence="1" id="KW-0732">Signal</keyword>
<evidence type="ECO:0000256" key="1">
    <source>
        <dbReference type="SAM" id="SignalP"/>
    </source>
</evidence>
<gene>
    <name evidence="2" type="ORF">QUW02_12115</name>
</gene>
<dbReference type="InterPro" id="IPR015943">
    <property type="entry name" value="WD40/YVTN_repeat-like_dom_sf"/>
</dbReference>
<reference evidence="3" key="2">
    <citation type="submission" date="2023-07" db="EMBL/GenBank/DDBJ databases">
        <title>Identification and characterization of horizontal gene transfer across gut microbiota members of farm animals based on homology search.</title>
        <authorList>
            <person name="Schwarzerova J."/>
            <person name="Nykrynova M."/>
            <person name="Jureckova K."/>
            <person name="Cejkova D."/>
            <person name="Rychlik I."/>
        </authorList>
    </citation>
    <scope>NUCLEOTIDE SEQUENCE [LARGE SCALE GENOMIC DNA]</scope>
    <source>
        <strain evidence="3">ET4</strain>
    </source>
</reference>
<protein>
    <submittedName>
        <fullName evidence="2">YncE family protein</fullName>
    </submittedName>
</protein>
<dbReference type="Gene3D" id="2.130.10.10">
    <property type="entry name" value="YVTN repeat-like/Quinoprotein amine dehydrogenase"/>
    <property type="match status" value="1"/>
</dbReference>
<comment type="caution">
    <text evidence="2">The sequence shown here is derived from an EMBL/GenBank/DDBJ whole genome shotgun (WGS) entry which is preliminary data.</text>
</comment>
<dbReference type="SUPFAM" id="SSF50969">
    <property type="entry name" value="YVTN repeat-like/Quinoprotein amine dehydrogenase"/>
    <property type="match status" value="1"/>
</dbReference>
<proteinExistence type="predicted"/>
<feature type="signal peptide" evidence="1">
    <location>
        <begin position="1"/>
        <end position="19"/>
    </location>
</feature>
<reference evidence="2 3" key="1">
    <citation type="submission" date="2023-06" db="EMBL/GenBank/DDBJ databases">
        <authorList>
            <person name="Zeman M."/>
            <person name="Kubasova T."/>
            <person name="Jahodarova E."/>
            <person name="Nykrynova M."/>
            <person name="Rychlik I."/>
        </authorList>
    </citation>
    <scope>NUCLEOTIDE SEQUENCE [LARGE SCALE GENOMIC DNA]</scope>
    <source>
        <strain evidence="2 3">ET4</strain>
    </source>
</reference>
<evidence type="ECO:0000313" key="3">
    <source>
        <dbReference type="Proteomes" id="UP001228403"/>
    </source>
</evidence>
<dbReference type="PROSITE" id="PS51257">
    <property type="entry name" value="PROKAR_LIPOPROTEIN"/>
    <property type="match status" value="1"/>
</dbReference>
<feature type="chain" id="PRO_5045880476" evidence="1">
    <location>
        <begin position="20"/>
        <end position="663"/>
    </location>
</feature>
<dbReference type="Pfam" id="PF16819">
    <property type="entry name" value="DUF5074"/>
    <property type="match status" value="1"/>
</dbReference>
<accession>A0ABT7U818</accession>
<dbReference type="InterPro" id="IPR051200">
    <property type="entry name" value="Host-pathogen_enzymatic-act"/>
</dbReference>
<organism evidence="2 3">
    <name type="scientific">Bacteroides eggerthii</name>
    <dbReference type="NCBI Taxonomy" id="28111"/>
    <lineage>
        <taxon>Bacteria</taxon>
        <taxon>Pseudomonadati</taxon>
        <taxon>Bacteroidota</taxon>
        <taxon>Bacteroidia</taxon>
        <taxon>Bacteroidales</taxon>
        <taxon>Bacteroidaceae</taxon>
        <taxon>Bacteroides</taxon>
    </lineage>
</organism>
<sequence length="663" mass="73959">MKKKIFVYLCALAGMFAACDDMTDQPQADDGIQGGALLETGTAEMYILSEGLFNLNNSTLARYSFSKGTWTPNWFYAMNRRDLGDTANDMDVYGSKLYVVVNVSSTVEVINLADGKVLQQISLVDENGASRQPRAVAFHEGKAYVCSFDGTVARIDTTTLQVDTLTRVGRNPEDLCVQDGKLYVSNSGGLDWEGIGVDRTVSVVDLQLFREIRKIDVGPNPGRILPGPDHTVYVATYGAQIEKGDYHLVCIDTRKDEVKVRYDEPVTEFAINDRLAYIYTFDYQRQEASIKVFDLGSGKVQRESFITDGTEMQRPYSISVNPYSGNVYLTEAYNYQVVGDVLCFSPQGKLLFRIQGVGINPNTVIFRDQDGAPVCGGGDTKPDSSMYAYADTVFEYVPAPSQYMNTSITASGDGFTAAQVLAEANRMFRNPKQCLISLGAWGGYITVGFRKAVKNVPEAYDLKVYGNAYYDMFGTWQDRPGGNSEPGIVWVSKDVNGNGIPDDPWYELAGSEFQNPNAIRDYQITYYRPASGQDVRWTDNQGNEGTVPRNIYHTQASYYPEWMPDELTFRGTRLPDNAVNEPREDMPEHWVGYAYDYGYADNHPNNTEGCSLKLEWAVDENGQPVHLDCIHFVRIYTAVNQVCGWVGETSTEIQAVEDLNYGQ</sequence>
<evidence type="ECO:0000313" key="2">
    <source>
        <dbReference type="EMBL" id="MDM8146654.1"/>
    </source>
</evidence>
<dbReference type="EMBL" id="JAUDCF010000041">
    <property type="protein sequence ID" value="MDM8146654.1"/>
    <property type="molecule type" value="Genomic_DNA"/>
</dbReference>
<dbReference type="InterPro" id="IPR031815">
    <property type="entry name" value="DUF5074"/>
</dbReference>
<dbReference type="PANTHER" id="PTHR47197:SF3">
    <property type="entry name" value="DIHYDRO-HEME D1 DEHYDROGENASE"/>
    <property type="match status" value="1"/>
</dbReference>